<reference evidence="3" key="1">
    <citation type="submission" date="2020-05" db="EMBL/GenBank/DDBJ databases">
        <title>Frigoriglobus tundricola gen. nov., sp. nov., a psychrotolerant cellulolytic planctomycete of the family Gemmataceae with two divergent copies of 16S rRNA gene.</title>
        <authorList>
            <person name="Kulichevskaya I.S."/>
            <person name="Ivanova A.A."/>
            <person name="Naumoff D.G."/>
            <person name="Beletsky A.V."/>
            <person name="Rijpstra W.I.C."/>
            <person name="Sinninghe Damste J.S."/>
            <person name="Mardanov A.V."/>
            <person name="Ravin N.V."/>
            <person name="Dedysh S.N."/>
        </authorList>
    </citation>
    <scope>NUCLEOTIDE SEQUENCE [LARGE SCALE GENOMIC DNA]</scope>
    <source>
        <strain evidence="3">PL17</strain>
    </source>
</reference>
<dbReference type="KEGG" id="ftj:FTUN_4492"/>
<dbReference type="RefSeq" id="WP_171472423.1">
    <property type="nucleotide sequence ID" value="NZ_CP053452.2"/>
</dbReference>
<evidence type="ECO:0000256" key="1">
    <source>
        <dbReference type="SAM" id="SignalP"/>
    </source>
</evidence>
<dbReference type="Proteomes" id="UP000503447">
    <property type="component" value="Chromosome"/>
</dbReference>
<feature type="chain" id="PRO_5026648294" evidence="1">
    <location>
        <begin position="23"/>
        <end position="183"/>
    </location>
</feature>
<name>A0A6M5YVK0_9BACT</name>
<dbReference type="AlphaFoldDB" id="A0A6M5YVK0"/>
<evidence type="ECO:0000313" key="3">
    <source>
        <dbReference type="Proteomes" id="UP000503447"/>
    </source>
</evidence>
<evidence type="ECO:0000313" key="2">
    <source>
        <dbReference type="EMBL" id="QJW96932.1"/>
    </source>
</evidence>
<accession>A0A6M5YVK0</accession>
<keyword evidence="1" id="KW-0732">Signal</keyword>
<sequence>MRTLVCSAAVLLLGSLAVSAHHDDAPAGAPVRLEIALDKAEYPFRGAIALTVTYTNVSKGDVVLWANGRAPGEGFPGETFEITSGAGRKTYTIVGVEPQVDKVTIKPGESWKRTIKDLAPTLSTGVVIDSKAPRDTDALPDPFGQLDDFTIRLSFQSAVKNQAKPALNGRVESNTLKFKVRLQ</sequence>
<protein>
    <submittedName>
        <fullName evidence="2">Uncharacterized protein</fullName>
    </submittedName>
</protein>
<keyword evidence="3" id="KW-1185">Reference proteome</keyword>
<proteinExistence type="predicted"/>
<feature type="signal peptide" evidence="1">
    <location>
        <begin position="1"/>
        <end position="22"/>
    </location>
</feature>
<dbReference type="EMBL" id="CP053452">
    <property type="protein sequence ID" value="QJW96932.1"/>
    <property type="molecule type" value="Genomic_DNA"/>
</dbReference>
<gene>
    <name evidence="2" type="ORF">FTUN_4492</name>
</gene>
<organism evidence="2 3">
    <name type="scientific">Frigoriglobus tundricola</name>
    <dbReference type="NCBI Taxonomy" id="2774151"/>
    <lineage>
        <taxon>Bacteria</taxon>
        <taxon>Pseudomonadati</taxon>
        <taxon>Planctomycetota</taxon>
        <taxon>Planctomycetia</taxon>
        <taxon>Gemmatales</taxon>
        <taxon>Gemmataceae</taxon>
        <taxon>Frigoriglobus</taxon>
    </lineage>
</organism>